<reference evidence="4" key="1">
    <citation type="journal article" date="2023" name="Int. J. Syst. Evol. Microbiol.">
        <title>Mesoterricola silvestris gen. nov., sp. nov., Mesoterricola sediminis sp. nov., Geothrix oryzae sp. nov., Geothrix edaphica sp. nov., Geothrix rubra sp. nov., and Geothrix limicola sp. nov., six novel members of Acidobacteriota isolated from soils.</title>
        <authorList>
            <person name="Itoh H."/>
            <person name="Sugisawa Y."/>
            <person name="Mise K."/>
            <person name="Xu Z."/>
            <person name="Kuniyasu M."/>
            <person name="Ushijima N."/>
            <person name="Kawano K."/>
            <person name="Kobayashi E."/>
            <person name="Shiratori Y."/>
            <person name="Masuda Y."/>
            <person name="Senoo K."/>
        </authorList>
    </citation>
    <scope>NUCLEOTIDE SEQUENCE</scope>
    <source>
        <strain evidence="4">W786</strain>
    </source>
</reference>
<dbReference type="CDD" id="cd00156">
    <property type="entry name" value="REC"/>
    <property type="match status" value="1"/>
</dbReference>
<keyword evidence="5" id="KW-1185">Reference proteome</keyword>
<dbReference type="SMART" id="SM00448">
    <property type="entry name" value="REC"/>
    <property type="match status" value="1"/>
</dbReference>
<sequence>MTTQPCQGCDRILLLDDEQTFRESTAELLARSGFEVQTAADSAEALVLMGSRPFDGIISDILLAGEDGLAFVRSAAALDPCVQVILVTAFPALETAIDAIQLPVAAYMVKPVPFPDLVDQVRKVVKETRVRRVIRDSQDRLAHWNEDLRLMRSRIPSGAQVGEISMAHDFLRLAVGNLAGTLLDMQTLLDLTRDQAADLATCRVERCPRMAVHREVIQDCVQILERTKNAFKSRSLAQVRQNLEHLLKV</sequence>
<dbReference type="PANTHER" id="PTHR44591">
    <property type="entry name" value="STRESS RESPONSE REGULATOR PROTEIN 1"/>
    <property type="match status" value="1"/>
</dbReference>
<dbReference type="EMBL" id="AP027081">
    <property type="protein sequence ID" value="BDU77964.1"/>
    <property type="molecule type" value="Genomic_DNA"/>
</dbReference>
<dbReference type="Proteomes" id="UP001228113">
    <property type="component" value="Chromosome"/>
</dbReference>
<dbReference type="InterPro" id="IPR050595">
    <property type="entry name" value="Bact_response_regulator"/>
</dbReference>
<keyword evidence="1 2" id="KW-0597">Phosphoprotein</keyword>
<dbReference type="AlphaFoldDB" id="A0AA48GUE8"/>
<dbReference type="PANTHER" id="PTHR44591:SF3">
    <property type="entry name" value="RESPONSE REGULATORY DOMAIN-CONTAINING PROTEIN"/>
    <property type="match status" value="1"/>
</dbReference>
<feature type="domain" description="Response regulatory" evidence="3">
    <location>
        <begin position="11"/>
        <end position="125"/>
    </location>
</feature>
<dbReference type="PROSITE" id="PS50110">
    <property type="entry name" value="RESPONSE_REGULATORY"/>
    <property type="match status" value="1"/>
</dbReference>
<evidence type="ECO:0000256" key="2">
    <source>
        <dbReference type="PROSITE-ProRule" id="PRU00169"/>
    </source>
</evidence>
<dbReference type="Gene3D" id="3.40.50.2300">
    <property type="match status" value="1"/>
</dbReference>
<evidence type="ECO:0000256" key="1">
    <source>
        <dbReference type="ARBA" id="ARBA00022553"/>
    </source>
</evidence>
<dbReference type="InterPro" id="IPR011006">
    <property type="entry name" value="CheY-like_superfamily"/>
</dbReference>
<gene>
    <name evidence="4" type="ORF">METESE_29220</name>
</gene>
<evidence type="ECO:0000313" key="4">
    <source>
        <dbReference type="EMBL" id="BDU77964.1"/>
    </source>
</evidence>
<evidence type="ECO:0000313" key="5">
    <source>
        <dbReference type="Proteomes" id="UP001228113"/>
    </source>
</evidence>
<dbReference type="InterPro" id="IPR001789">
    <property type="entry name" value="Sig_transdc_resp-reg_receiver"/>
</dbReference>
<dbReference type="SUPFAM" id="SSF52172">
    <property type="entry name" value="CheY-like"/>
    <property type="match status" value="1"/>
</dbReference>
<accession>A0AA48GUE8</accession>
<organism evidence="4 5">
    <name type="scientific">Mesoterricola sediminis</name>
    <dbReference type="NCBI Taxonomy" id="2927980"/>
    <lineage>
        <taxon>Bacteria</taxon>
        <taxon>Pseudomonadati</taxon>
        <taxon>Acidobacteriota</taxon>
        <taxon>Holophagae</taxon>
        <taxon>Holophagales</taxon>
        <taxon>Holophagaceae</taxon>
        <taxon>Mesoterricola</taxon>
    </lineage>
</organism>
<dbReference type="GO" id="GO:0000160">
    <property type="term" value="P:phosphorelay signal transduction system"/>
    <property type="evidence" value="ECO:0007669"/>
    <property type="project" value="InterPro"/>
</dbReference>
<proteinExistence type="predicted"/>
<dbReference type="Pfam" id="PF00072">
    <property type="entry name" value="Response_reg"/>
    <property type="match status" value="1"/>
</dbReference>
<protein>
    <recommendedName>
        <fullName evidence="3">Response regulatory domain-containing protein</fullName>
    </recommendedName>
</protein>
<name>A0AA48GUE8_9BACT</name>
<evidence type="ECO:0000259" key="3">
    <source>
        <dbReference type="PROSITE" id="PS50110"/>
    </source>
</evidence>
<dbReference type="KEGG" id="msea:METESE_29220"/>
<feature type="modified residue" description="4-aspartylphosphate" evidence="2">
    <location>
        <position position="60"/>
    </location>
</feature>
<dbReference type="RefSeq" id="WP_243329835.1">
    <property type="nucleotide sequence ID" value="NZ_AP027081.1"/>
</dbReference>